<dbReference type="Proteomes" id="UP000525987">
    <property type="component" value="Unassembled WGS sequence"/>
</dbReference>
<evidence type="ECO:0000313" key="11">
    <source>
        <dbReference type="Proteomes" id="UP000525987"/>
    </source>
</evidence>
<dbReference type="RefSeq" id="WP_183387408.1">
    <property type="nucleotide sequence ID" value="NZ_JACHXM010000007.1"/>
</dbReference>
<dbReference type="PANTHER" id="PTHR12558:SF13">
    <property type="entry name" value="CELL DIVISION CYCLE PROTEIN 27 HOMOLOG"/>
    <property type="match status" value="1"/>
</dbReference>
<evidence type="ECO:0000256" key="2">
    <source>
        <dbReference type="ARBA" id="ARBA00005186"/>
    </source>
</evidence>
<keyword evidence="11" id="KW-1185">Reference proteome</keyword>
<dbReference type="Gene3D" id="1.25.40.10">
    <property type="entry name" value="Tetratricopeptide repeat domain"/>
    <property type="match status" value="4"/>
</dbReference>
<dbReference type="PANTHER" id="PTHR12558">
    <property type="entry name" value="CELL DIVISION CYCLE 16,23,27"/>
    <property type="match status" value="1"/>
</dbReference>
<keyword evidence="6" id="KW-0135">Cellulose biosynthesis</keyword>
<dbReference type="EMBL" id="JACHXM010000007">
    <property type="protein sequence ID" value="MBB3141020.1"/>
    <property type="molecule type" value="Genomic_DNA"/>
</dbReference>
<evidence type="ECO:0000256" key="8">
    <source>
        <dbReference type="SAM" id="SignalP"/>
    </source>
</evidence>
<evidence type="ECO:0000313" key="10">
    <source>
        <dbReference type="EMBL" id="MBB3141020.1"/>
    </source>
</evidence>
<evidence type="ECO:0000256" key="6">
    <source>
        <dbReference type="ARBA" id="ARBA00022916"/>
    </source>
</evidence>
<comment type="caution">
    <text evidence="10">The sequence shown here is derived from an EMBL/GenBank/DDBJ whole genome shotgun (WGS) entry which is preliminary data.</text>
</comment>
<evidence type="ECO:0000259" key="9">
    <source>
        <dbReference type="Pfam" id="PF05420"/>
    </source>
</evidence>
<evidence type="ECO:0000256" key="1">
    <source>
        <dbReference type="ARBA" id="ARBA00003476"/>
    </source>
</evidence>
<dbReference type="SMART" id="SM00028">
    <property type="entry name" value="TPR"/>
    <property type="match status" value="7"/>
</dbReference>
<proteinExistence type="predicted"/>
<feature type="chain" id="PRO_5031071077" evidence="8">
    <location>
        <begin position="26"/>
        <end position="1166"/>
    </location>
</feature>
<evidence type="ECO:0000256" key="3">
    <source>
        <dbReference type="ARBA" id="ARBA00022729"/>
    </source>
</evidence>
<dbReference type="AlphaFoldDB" id="A0A7W5G5F9"/>
<dbReference type="Pfam" id="PF05420">
    <property type="entry name" value="BCSC_C"/>
    <property type="match status" value="1"/>
</dbReference>
<dbReference type="InterPro" id="IPR019734">
    <property type="entry name" value="TPR_rpt"/>
</dbReference>
<evidence type="ECO:0000256" key="7">
    <source>
        <dbReference type="PROSITE-ProRule" id="PRU00339"/>
    </source>
</evidence>
<dbReference type="NCBIfam" id="NF008520">
    <property type="entry name" value="PRK11447.1"/>
    <property type="match status" value="1"/>
</dbReference>
<dbReference type="UniPathway" id="UPA00694"/>
<evidence type="ECO:0000256" key="5">
    <source>
        <dbReference type="ARBA" id="ARBA00022803"/>
    </source>
</evidence>
<comment type="function">
    <text evidence="1">Required for maximal bacterial cellulose synthesis.</text>
</comment>
<dbReference type="GO" id="GO:0019867">
    <property type="term" value="C:outer membrane"/>
    <property type="evidence" value="ECO:0007669"/>
    <property type="project" value="InterPro"/>
</dbReference>
<keyword evidence="5 7" id="KW-0802">TPR repeat</keyword>
<dbReference type="SUPFAM" id="SSF48452">
    <property type="entry name" value="TPR-like"/>
    <property type="match status" value="4"/>
</dbReference>
<organism evidence="10 11">
    <name type="scientific">Halomonas organivorans</name>
    <dbReference type="NCBI Taxonomy" id="257772"/>
    <lineage>
        <taxon>Bacteria</taxon>
        <taxon>Pseudomonadati</taxon>
        <taxon>Pseudomonadota</taxon>
        <taxon>Gammaproteobacteria</taxon>
        <taxon>Oceanospirillales</taxon>
        <taxon>Halomonadaceae</taxon>
        <taxon>Halomonas</taxon>
    </lineage>
</organism>
<feature type="repeat" description="TPR" evidence="7">
    <location>
        <begin position="398"/>
        <end position="431"/>
    </location>
</feature>
<keyword evidence="4" id="KW-0677">Repeat</keyword>
<feature type="domain" description="Cellulose synthase operon C C-terminal" evidence="9">
    <location>
        <begin position="814"/>
        <end position="1143"/>
    </location>
</feature>
<sequence>MRDTDLVPSAVLCLLLGGMASPLSAQPLPDDAPRETRVAPAAWLLEQVRLGEARHNEAITDQALERLSAIAPDDPRVLEARTRQALRRQDVDEASRLVERLGRVAPDSEAYRLARLNLTLARPEARSALGQARLLATAGRLAEAKDAYDALFAEGLPTLALALEYWQLVARLPGGANRAIRELQSLDTRYPQSAELEFALARLMLAEGRNAEAERYLFRLSEDSGSRLAAARLWRDALRDAPASDANVAAWERFLSHFGNTEYADEARQTLAEQRRLLANPAYRARQRGLARLAQQQGSAGEADIQRALAAYPDDVELIGALGIIRLRQGRHKAALAQFERAQALDTGSLSGDKWSALIDTARYWQQIRQGDAALANDALEPAEQAYRRASQVLVDDPQAWLGLGDVAQRRGKTGAAERAYRQALSRAPGSANVLTRLAELYASQSPQRGVEFIDGLPAAQQRLLADVRTRLRVAALRAEGDRLAAERRWEAAAQRFTEARSLVPDDVWLTYSLAQALRQQARTARADDAFADLLTRLETPEAMAQGHYAQALYLASDERDQAALAILGRIPAAQRDADMRALQRRLALAQVLARADRLREAGQTEQARRLLSAQPDDADIERRLGDWALADDQPMVAERHYRQALTLAPDSVAARLGLVDAALAQGDDAAARTLLAGVDPPADDLDARRHTANAWAALGELDHAQRQADALAATSGASDDALLLRDTARIAAMAGDHTTALARYRQALAAAELAEPSTLSSDAGFTRALRTREDDDWLASSLRADAAELYRSRHTRVRADRLVQNENGTDGVSALTTTTDMLDVDTPLGEGRGFVRFDRVTLNAGRLGRDADGLNRDEFGTCAAVGCRGGLDQQDRGVSIGVGWYDDTWRIDVGTTPLGFAVTDWVGGIEYSGELGPLWTTAGLSRRPLADSLLSYAGTEDPNTGITWGGVRTTGVDVGLGYDQGGPNGVWSNVGLHHLDGENVPDNQRVRLMGGIYRKLINASHERLSIGLNAMAMHYRENLGGYSLGQGGYYSPRRYLSLSLPIGYRQRTSDWSWSLEAAVSHSWTESGPRNRYPLDGAYSASLPDATARDASSLGGGTGFSAAAAVERRLSTHWRVGLALDAQESEGYSPNAVQFYLRFFPAPWQGDLDLPPTPLPPYAEGG</sequence>
<keyword evidence="3 8" id="KW-0732">Signal</keyword>
<dbReference type="Pfam" id="PF13432">
    <property type="entry name" value="TPR_16"/>
    <property type="match status" value="1"/>
</dbReference>
<evidence type="ECO:0000256" key="4">
    <source>
        <dbReference type="ARBA" id="ARBA00022737"/>
    </source>
</evidence>
<comment type="pathway">
    <text evidence="2">Glycan metabolism; bacterial cellulose biosynthesis.</text>
</comment>
<dbReference type="Pfam" id="PF14559">
    <property type="entry name" value="TPR_19"/>
    <property type="match status" value="1"/>
</dbReference>
<dbReference type="Pfam" id="PF13428">
    <property type="entry name" value="TPR_14"/>
    <property type="match status" value="1"/>
</dbReference>
<dbReference type="PROSITE" id="PS50005">
    <property type="entry name" value="TPR"/>
    <property type="match status" value="1"/>
</dbReference>
<feature type="signal peptide" evidence="8">
    <location>
        <begin position="1"/>
        <end position="25"/>
    </location>
</feature>
<dbReference type="GO" id="GO:0030244">
    <property type="term" value="P:cellulose biosynthetic process"/>
    <property type="evidence" value="ECO:0007669"/>
    <property type="project" value="UniProtKB-KW"/>
</dbReference>
<dbReference type="InterPro" id="IPR011990">
    <property type="entry name" value="TPR-like_helical_dom_sf"/>
</dbReference>
<accession>A0A7W5G5F9</accession>
<name>A0A7W5G5F9_9GAMM</name>
<reference evidence="10 11" key="1">
    <citation type="submission" date="2020-08" db="EMBL/GenBank/DDBJ databases">
        <title>Genomic Encyclopedia of Type Strains, Phase III (KMG-III): the genomes of soil and plant-associated and newly described type strains.</title>
        <authorList>
            <person name="Whitman W."/>
        </authorList>
    </citation>
    <scope>NUCLEOTIDE SEQUENCE [LARGE SCALE GENOMIC DNA]</scope>
    <source>
        <strain evidence="10 11">CECT 5995</strain>
    </source>
</reference>
<protein>
    <submittedName>
        <fullName evidence="10">Flp pilus assembly protein TadD</fullName>
    </submittedName>
</protein>
<dbReference type="InterPro" id="IPR008410">
    <property type="entry name" value="BCSC_C"/>
</dbReference>
<gene>
    <name evidence="10" type="ORF">FHR96_001894</name>
</gene>